<dbReference type="Gene3D" id="1.10.510.10">
    <property type="entry name" value="Transferase(Phosphotransferase) domain 1"/>
    <property type="match status" value="1"/>
</dbReference>
<keyword evidence="4" id="KW-0808">Transferase</keyword>
<feature type="domain" description="Protein kinase" evidence="8">
    <location>
        <begin position="1"/>
        <end position="146"/>
    </location>
</feature>
<dbReference type="EnsemblMetazoa" id="CJA32667b.1">
    <property type="protein sequence ID" value="CJA32667b.1"/>
    <property type="gene ID" value="WBGene00208514"/>
</dbReference>
<evidence type="ECO:0000313" key="10">
    <source>
        <dbReference type="EnsemblMetazoa" id="CJA32667b.1"/>
    </source>
</evidence>
<dbReference type="InterPro" id="IPR000961">
    <property type="entry name" value="AGC-kinase_C"/>
</dbReference>
<dbReference type="SMART" id="SM00220">
    <property type="entry name" value="S_TKc"/>
    <property type="match status" value="1"/>
</dbReference>
<reference evidence="11" key="1">
    <citation type="submission" date="2010-08" db="EMBL/GenBank/DDBJ databases">
        <authorList>
            <consortium name="Caenorhabditis japonica Sequencing Consortium"/>
            <person name="Wilson R.K."/>
        </authorList>
    </citation>
    <scope>NUCLEOTIDE SEQUENCE [LARGE SCALE GENOMIC DNA]</scope>
    <source>
        <strain evidence="11">DF5081</strain>
    </source>
</reference>
<dbReference type="Proteomes" id="UP000005237">
    <property type="component" value="Unassembled WGS sequence"/>
</dbReference>
<dbReference type="InterPro" id="IPR000719">
    <property type="entry name" value="Prot_kinase_dom"/>
</dbReference>
<protein>
    <recommendedName>
        <fullName evidence="2">non-specific serine/threonine protein kinase</fullName>
        <ecNumber evidence="2">2.7.11.1</ecNumber>
    </recommendedName>
</protein>
<evidence type="ECO:0000256" key="7">
    <source>
        <dbReference type="ARBA" id="ARBA00022840"/>
    </source>
</evidence>
<dbReference type="FunFam" id="1.10.510.10:FF:000057">
    <property type="entry name" value="Non-specific serine/threonine protein kinase"/>
    <property type="match status" value="1"/>
</dbReference>
<evidence type="ECO:0000256" key="1">
    <source>
        <dbReference type="ARBA" id="ARBA00009903"/>
    </source>
</evidence>
<name>A0A8R1IBP0_CAEJA</name>
<proteinExistence type="inferred from homology"/>
<dbReference type="Pfam" id="PF00069">
    <property type="entry name" value="Pkinase"/>
    <property type="match status" value="1"/>
</dbReference>
<evidence type="ECO:0000256" key="2">
    <source>
        <dbReference type="ARBA" id="ARBA00012513"/>
    </source>
</evidence>
<dbReference type="GO" id="GO:0005524">
    <property type="term" value="F:ATP binding"/>
    <property type="evidence" value="ECO:0007669"/>
    <property type="project" value="UniProtKB-KW"/>
</dbReference>
<dbReference type="EC" id="2.7.11.1" evidence="2"/>
<keyword evidence="11" id="KW-1185">Reference proteome</keyword>
<dbReference type="InterPro" id="IPR011009">
    <property type="entry name" value="Kinase-like_dom_sf"/>
</dbReference>
<keyword evidence="6" id="KW-0418">Kinase</keyword>
<dbReference type="PANTHER" id="PTHR22988">
    <property type="entry name" value="MYOTONIC DYSTROPHY S/T KINASE-RELATED"/>
    <property type="match status" value="1"/>
</dbReference>
<evidence type="ECO:0000256" key="3">
    <source>
        <dbReference type="ARBA" id="ARBA00022527"/>
    </source>
</evidence>
<evidence type="ECO:0000256" key="5">
    <source>
        <dbReference type="ARBA" id="ARBA00022741"/>
    </source>
</evidence>
<comment type="similarity">
    <text evidence="1">Belongs to the protein kinase superfamily. AGC Ser/Thr protein kinase family.</text>
</comment>
<accession>A0A8R1IBP0</accession>
<evidence type="ECO:0000313" key="11">
    <source>
        <dbReference type="Proteomes" id="UP000005237"/>
    </source>
</evidence>
<evidence type="ECO:0000256" key="6">
    <source>
        <dbReference type="ARBA" id="ARBA00022777"/>
    </source>
</evidence>
<dbReference type="GO" id="GO:0004674">
    <property type="term" value="F:protein serine/threonine kinase activity"/>
    <property type="evidence" value="ECO:0007669"/>
    <property type="project" value="UniProtKB-KW"/>
</dbReference>
<organism evidence="10 11">
    <name type="scientific">Caenorhabditis japonica</name>
    <dbReference type="NCBI Taxonomy" id="281687"/>
    <lineage>
        <taxon>Eukaryota</taxon>
        <taxon>Metazoa</taxon>
        <taxon>Ecdysozoa</taxon>
        <taxon>Nematoda</taxon>
        <taxon>Chromadorea</taxon>
        <taxon>Rhabditida</taxon>
        <taxon>Rhabditina</taxon>
        <taxon>Rhabditomorpha</taxon>
        <taxon>Rhabditoidea</taxon>
        <taxon>Rhabditidae</taxon>
        <taxon>Peloderinae</taxon>
        <taxon>Caenorhabditis</taxon>
    </lineage>
</organism>
<keyword evidence="5" id="KW-0547">Nucleotide-binding</keyword>
<dbReference type="InterPro" id="IPR050839">
    <property type="entry name" value="Rho-assoc_Ser/Thr_Kinase"/>
</dbReference>
<dbReference type="PROSITE" id="PS50011">
    <property type="entry name" value="PROTEIN_KINASE_DOM"/>
    <property type="match status" value="1"/>
</dbReference>
<dbReference type="SUPFAM" id="SSF56112">
    <property type="entry name" value="Protein kinase-like (PK-like)"/>
    <property type="match status" value="1"/>
</dbReference>
<dbReference type="PROSITE" id="PS51285">
    <property type="entry name" value="AGC_KINASE_CTER"/>
    <property type="match status" value="1"/>
</dbReference>
<keyword evidence="7" id="KW-0067">ATP-binding</keyword>
<reference evidence="10" key="2">
    <citation type="submission" date="2022-06" db="UniProtKB">
        <authorList>
            <consortium name="EnsemblMetazoa"/>
        </authorList>
    </citation>
    <scope>IDENTIFICATION</scope>
    <source>
        <strain evidence="10">DF5081</strain>
    </source>
</reference>
<feature type="domain" description="AGC-kinase C-terminal" evidence="9">
    <location>
        <begin position="147"/>
        <end position="178"/>
    </location>
</feature>
<sequence length="178" mass="20520">MKNYYAPENEHQRVDSFSLPPEAIDKSAKVLNVRQQTRRKFAHSLVGTSNYMAPEVIQKSGHTKSCDWWSMGVILYEMVFGRVPFYSENPAEIQHRILNWRHTLDLSPGVPLSRECLIICQQLICGVENRLGSKGGASQIKMHPWFNGIDWQNLRKSRAEFIPMVTHDEDTSNFDTIQ</sequence>
<evidence type="ECO:0000256" key="4">
    <source>
        <dbReference type="ARBA" id="ARBA00022679"/>
    </source>
</evidence>
<keyword evidence="3" id="KW-0723">Serine/threonine-protein kinase</keyword>
<evidence type="ECO:0000259" key="9">
    <source>
        <dbReference type="PROSITE" id="PS51285"/>
    </source>
</evidence>
<evidence type="ECO:0000259" key="8">
    <source>
        <dbReference type="PROSITE" id="PS50011"/>
    </source>
</evidence>
<dbReference type="AlphaFoldDB" id="A0A8R1IBP0"/>
<dbReference type="Gene3D" id="3.30.200.20">
    <property type="entry name" value="Phosphorylase Kinase, domain 1"/>
    <property type="match status" value="1"/>
</dbReference>